<feature type="domain" description="DUF1214" evidence="1">
    <location>
        <begin position="313"/>
        <end position="427"/>
    </location>
</feature>
<sequence>MNRRQLLAAAAAFGVVPAGQSAAAQGDLRRAASEAWLYGLPLIEMATTRTRALSGKGGQPAGLNRFGHTRALAGPQSRAVTAPNNDTLYSSAWLDLTKGPVTLTVPPTGERYISVAGMSMFTDNDFVLGTRTSGGAGGRYTIVGPGQPGSGPDVVRLTTPHGWLLARILVEGEADLPAVHALQDQLQLAGPAGLAPPPAYATRQSPPLAYFTAVAQLLKANPPPATDGALFARIAALGLGPAGDFDPGRFDAAAVAAIDAGVEDARQALKSMRPGSAVDGWSYPRSTLGFYNQDYLFRAGVALSGLAALPPAEAMYLQPALAQGGRMIDGPGPWKLHFPAGRLPAVDAFWSLTMYEATREGQFFLVDNPIGRYSIGDRTPGLKANADGSLTIWIARQDPGGDRSSNWLPAPATGPFSLSLRAYLPKEEMRDGRYRLPPLAAG</sequence>
<evidence type="ECO:0000259" key="1">
    <source>
        <dbReference type="Pfam" id="PF06742"/>
    </source>
</evidence>
<keyword evidence="4" id="KW-1185">Reference proteome</keyword>
<dbReference type="PANTHER" id="PTHR36509:SF2">
    <property type="entry name" value="BLL3101 PROTEIN"/>
    <property type="match status" value="1"/>
</dbReference>
<dbReference type="SUPFAM" id="SSF160935">
    <property type="entry name" value="VPA0735-like"/>
    <property type="match status" value="1"/>
</dbReference>
<dbReference type="InterPro" id="IPR037049">
    <property type="entry name" value="DUF1214_C_sf"/>
</dbReference>
<dbReference type="InterPro" id="IPR010679">
    <property type="entry name" value="DUF1254"/>
</dbReference>
<comment type="caution">
    <text evidence="3">The sequence shown here is derived from an EMBL/GenBank/DDBJ whole genome shotgun (WGS) entry which is preliminary data.</text>
</comment>
<accession>A0A328BF85</accession>
<name>A0A328BF85_9CAUL</name>
<dbReference type="Gene3D" id="2.60.40.1610">
    <property type="entry name" value="Domain of unknown function DUF1254"/>
    <property type="match status" value="1"/>
</dbReference>
<evidence type="ECO:0000313" key="3">
    <source>
        <dbReference type="EMBL" id="RAK63758.1"/>
    </source>
</evidence>
<dbReference type="EMBL" id="QFYS01000007">
    <property type="protein sequence ID" value="RAK63758.1"/>
    <property type="molecule type" value="Genomic_DNA"/>
</dbReference>
<dbReference type="Proteomes" id="UP000249524">
    <property type="component" value="Unassembled WGS sequence"/>
</dbReference>
<reference evidence="3 4" key="1">
    <citation type="submission" date="2018-05" db="EMBL/GenBank/DDBJ databases">
        <authorList>
            <person name="Lanie J.A."/>
            <person name="Ng W.-L."/>
            <person name="Kazmierczak K.M."/>
            <person name="Andrzejewski T.M."/>
            <person name="Davidsen T.M."/>
            <person name="Wayne K.J."/>
            <person name="Tettelin H."/>
            <person name="Glass J.I."/>
            <person name="Rusch D."/>
            <person name="Podicherti R."/>
            <person name="Tsui H.-C.T."/>
            <person name="Winkler M.E."/>
        </authorList>
    </citation>
    <scope>NUCLEOTIDE SEQUENCE [LARGE SCALE GENOMIC DNA]</scope>
    <source>
        <strain evidence="3 4">BUT-10</strain>
    </source>
</reference>
<evidence type="ECO:0000313" key="4">
    <source>
        <dbReference type="Proteomes" id="UP000249524"/>
    </source>
</evidence>
<dbReference type="InterPro" id="IPR037050">
    <property type="entry name" value="DUF1254_sf"/>
</dbReference>
<dbReference type="Pfam" id="PF06742">
    <property type="entry name" value="DUF1214"/>
    <property type="match status" value="1"/>
</dbReference>
<dbReference type="OrthoDB" id="9777345at2"/>
<gene>
    <name evidence="3" type="ORF">DJ019_16040</name>
</gene>
<dbReference type="Pfam" id="PF06863">
    <property type="entry name" value="DUF1254"/>
    <property type="match status" value="1"/>
</dbReference>
<organism evidence="3 4">
    <name type="scientific">Phenylobacterium kunshanense</name>
    <dbReference type="NCBI Taxonomy" id="1445034"/>
    <lineage>
        <taxon>Bacteria</taxon>
        <taxon>Pseudomonadati</taxon>
        <taxon>Pseudomonadota</taxon>
        <taxon>Alphaproteobacteria</taxon>
        <taxon>Caulobacterales</taxon>
        <taxon>Caulobacteraceae</taxon>
        <taxon>Phenylobacterium</taxon>
    </lineage>
</organism>
<dbReference type="AlphaFoldDB" id="A0A328BF85"/>
<dbReference type="InterPro" id="IPR010621">
    <property type="entry name" value="DUF1214"/>
</dbReference>
<dbReference type="PANTHER" id="PTHR36509">
    <property type="entry name" value="BLL3101 PROTEIN"/>
    <property type="match status" value="1"/>
</dbReference>
<dbReference type="RefSeq" id="WP_111277068.1">
    <property type="nucleotide sequence ID" value="NZ_QFYS01000007.1"/>
</dbReference>
<protein>
    <submittedName>
        <fullName evidence="3">DUF1254 domain-containing protein</fullName>
    </submittedName>
</protein>
<evidence type="ECO:0000259" key="2">
    <source>
        <dbReference type="Pfam" id="PF06863"/>
    </source>
</evidence>
<dbReference type="Gene3D" id="2.60.120.600">
    <property type="entry name" value="Domain of unknown function DUF1214, C-terminal domain"/>
    <property type="match status" value="1"/>
</dbReference>
<proteinExistence type="predicted"/>
<feature type="domain" description="DUF1254" evidence="2">
    <location>
        <begin position="64"/>
        <end position="188"/>
    </location>
</feature>